<dbReference type="Proteomes" id="UP000594015">
    <property type="component" value="Chromosome"/>
</dbReference>
<dbReference type="AlphaFoldDB" id="A0AAE7TJ43"/>
<dbReference type="EMBL" id="CP030050">
    <property type="protein sequence ID" value="QOZ70643.1"/>
    <property type="molecule type" value="Genomic_DNA"/>
</dbReference>
<sequence>MSGFIAAFGSSSTSCFGAGDVLITFNTQHVPFLDHPYAILFILLGLEYHIHFYTRAHDDRMPTLKHIA</sequence>
<gene>
    <name evidence="1" type="ORF">WN72_33315</name>
</gene>
<reference evidence="1 2" key="1">
    <citation type="submission" date="2018-06" db="EMBL/GenBank/DDBJ databases">
        <title>Comparative genomics of Bradyrhizobium nodulating Arachidis hypogaea.</title>
        <authorList>
            <person name="Li Y."/>
        </authorList>
    </citation>
    <scope>NUCLEOTIDE SEQUENCE [LARGE SCALE GENOMIC DNA]</scope>
    <source>
        <strain evidence="1 2">CCBAU 051107</strain>
    </source>
</reference>
<organism evidence="1 2">
    <name type="scientific">Bradyrhizobium arachidis</name>
    <dbReference type="NCBI Taxonomy" id="858423"/>
    <lineage>
        <taxon>Bacteria</taxon>
        <taxon>Pseudomonadati</taxon>
        <taxon>Pseudomonadota</taxon>
        <taxon>Alphaproteobacteria</taxon>
        <taxon>Hyphomicrobiales</taxon>
        <taxon>Nitrobacteraceae</taxon>
        <taxon>Bradyrhizobium</taxon>
    </lineage>
</organism>
<evidence type="ECO:0000313" key="2">
    <source>
        <dbReference type="Proteomes" id="UP000594015"/>
    </source>
</evidence>
<protein>
    <submittedName>
        <fullName evidence="1">Uncharacterized protein</fullName>
    </submittedName>
</protein>
<evidence type="ECO:0000313" key="1">
    <source>
        <dbReference type="EMBL" id="QOZ70643.1"/>
    </source>
</evidence>
<accession>A0AAE7TJ43</accession>
<dbReference type="KEGG" id="barh:WN72_33315"/>
<proteinExistence type="predicted"/>
<name>A0AAE7TJ43_9BRAD</name>